<protein>
    <submittedName>
        <fullName evidence="2">Uncharacterized protein</fullName>
    </submittedName>
</protein>
<proteinExistence type="predicted"/>
<keyword evidence="1" id="KW-0175">Coiled coil</keyword>
<name>A0ABV0ZAQ9_9TELE</name>
<gene>
    <name evidence="2" type="ORF">AMECASPLE_013546</name>
</gene>
<reference evidence="2 3" key="1">
    <citation type="submission" date="2021-06" db="EMBL/GenBank/DDBJ databases">
        <authorList>
            <person name="Palmer J.M."/>
        </authorList>
    </citation>
    <scope>NUCLEOTIDE SEQUENCE [LARGE SCALE GENOMIC DNA]</scope>
    <source>
        <strain evidence="2 3">AS_MEX2019</strain>
        <tissue evidence="2">Muscle</tissue>
    </source>
</reference>
<sequence>MVKQVLSQKNEASQQEISELKDKLQQAEAKIQEQVRSACCHKMREHQQELNNLKKKHEAETHRLNIKYEFEMDLGERKLKQAQKELQEEKHLRFQVEYEKMEGMEIAQTFHHKLKKTEMSTRRSANHETPCEIAKLQKMLRKERKLRVLAETENIKQFRALEALSEEMYQEIKREQDLRSNAESGKQKAEEIAQTLLQKLKDMEKTLKETSAATKLDDRDIITPDIQQLEEMLQGQKKVGLQAGTENLMQFQTVEAVCAEMDQELKKKQELRAQTEAEKQEAVKIAETLLRELEEIGKTSKERSAEIKVDDQEKVQHDIQQLEDLLQEERR</sequence>
<keyword evidence="3" id="KW-1185">Reference proteome</keyword>
<dbReference type="Proteomes" id="UP001469553">
    <property type="component" value="Unassembled WGS sequence"/>
</dbReference>
<feature type="coiled-coil region" evidence="1">
    <location>
        <begin position="3"/>
        <end position="92"/>
    </location>
</feature>
<feature type="coiled-coil region" evidence="1">
    <location>
        <begin position="254"/>
        <end position="296"/>
    </location>
</feature>
<dbReference type="EMBL" id="JAHRIP010057317">
    <property type="protein sequence ID" value="MEQ2303131.1"/>
    <property type="molecule type" value="Genomic_DNA"/>
</dbReference>
<evidence type="ECO:0000313" key="3">
    <source>
        <dbReference type="Proteomes" id="UP001469553"/>
    </source>
</evidence>
<comment type="caution">
    <text evidence="2">The sequence shown here is derived from an EMBL/GenBank/DDBJ whole genome shotgun (WGS) entry which is preliminary data.</text>
</comment>
<organism evidence="2 3">
    <name type="scientific">Ameca splendens</name>
    <dbReference type="NCBI Taxonomy" id="208324"/>
    <lineage>
        <taxon>Eukaryota</taxon>
        <taxon>Metazoa</taxon>
        <taxon>Chordata</taxon>
        <taxon>Craniata</taxon>
        <taxon>Vertebrata</taxon>
        <taxon>Euteleostomi</taxon>
        <taxon>Actinopterygii</taxon>
        <taxon>Neopterygii</taxon>
        <taxon>Teleostei</taxon>
        <taxon>Neoteleostei</taxon>
        <taxon>Acanthomorphata</taxon>
        <taxon>Ovalentaria</taxon>
        <taxon>Atherinomorphae</taxon>
        <taxon>Cyprinodontiformes</taxon>
        <taxon>Goodeidae</taxon>
        <taxon>Ameca</taxon>
    </lineage>
</organism>
<evidence type="ECO:0000256" key="1">
    <source>
        <dbReference type="SAM" id="Coils"/>
    </source>
</evidence>
<accession>A0ABV0ZAQ9</accession>
<feature type="coiled-coil region" evidence="1">
    <location>
        <begin position="186"/>
        <end position="213"/>
    </location>
</feature>
<evidence type="ECO:0000313" key="2">
    <source>
        <dbReference type="EMBL" id="MEQ2303131.1"/>
    </source>
</evidence>